<proteinExistence type="predicted"/>
<dbReference type="EMBL" id="MEHJ01000002">
    <property type="protein sequence ID" value="OEJ21490.1"/>
    <property type="molecule type" value="Genomic_DNA"/>
</dbReference>
<gene>
    <name evidence="2" type="ORF">AS594_38735</name>
</gene>
<dbReference type="RefSeq" id="WP_069934150.1">
    <property type="nucleotide sequence ID" value="NZ_MEHJ01000002.1"/>
</dbReference>
<dbReference type="AlphaFoldDB" id="A0A1E5NYU2"/>
<protein>
    <submittedName>
        <fullName evidence="2">TIGR02391 family protein</fullName>
    </submittedName>
</protein>
<evidence type="ECO:0000313" key="3">
    <source>
        <dbReference type="Proteomes" id="UP000095759"/>
    </source>
</evidence>
<accession>A0A1E5NYU2</accession>
<evidence type="ECO:0000259" key="1">
    <source>
        <dbReference type="Pfam" id="PF09509"/>
    </source>
</evidence>
<evidence type="ECO:0000313" key="2">
    <source>
        <dbReference type="EMBL" id="OEJ21490.1"/>
    </source>
</evidence>
<dbReference type="STRING" id="285458.BGM19_38820"/>
<reference evidence="2 3" key="1">
    <citation type="submission" date="2016-08" db="EMBL/GenBank/DDBJ databases">
        <title>Complete genome sequence of Streptomyces agglomeratus strain 6-3-2, a novel anti-MRSA actinomycete isolated from Wuli of Tebit, China.</title>
        <authorList>
            <person name="Chen X."/>
        </authorList>
    </citation>
    <scope>NUCLEOTIDE SEQUENCE [LARGE SCALE GENOMIC DNA]</scope>
    <source>
        <strain evidence="2 3">6-3-2</strain>
    </source>
</reference>
<name>A0A1E5NYU2_9ACTN</name>
<dbReference type="Proteomes" id="UP000095759">
    <property type="component" value="Unassembled WGS sequence"/>
</dbReference>
<keyword evidence="3" id="KW-1185">Reference proteome</keyword>
<comment type="caution">
    <text evidence="2">The sequence shown here is derived from an EMBL/GenBank/DDBJ whole genome shotgun (WGS) entry which is preliminary data.</text>
</comment>
<organism evidence="2 3">
    <name type="scientific">Streptomyces agglomeratus</name>
    <dbReference type="NCBI Taxonomy" id="285458"/>
    <lineage>
        <taxon>Bacteria</taxon>
        <taxon>Bacillati</taxon>
        <taxon>Actinomycetota</taxon>
        <taxon>Actinomycetes</taxon>
        <taxon>Kitasatosporales</taxon>
        <taxon>Streptomycetaceae</taxon>
        <taxon>Streptomyces</taxon>
    </lineage>
</organism>
<feature type="domain" description="Conserved hypothetical protein CHP02391" evidence="1">
    <location>
        <begin position="15"/>
        <end position="66"/>
    </location>
</feature>
<sequence>MYSLRNTPLPTTDAGAEGGEHEAASALFAGAMGAYKNPASHRTVDFDDPIEAAEIIQFADLLLRHVERARRRQSTATP</sequence>
<dbReference type="Pfam" id="PF09509">
    <property type="entry name" value="Hypoth_Ymh"/>
    <property type="match status" value="1"/>
</dbReference>
<dbReference type="InterPro" id="IPR012654">
    <property type="entry name" value="CHP02391"/>
</dbReference>
<dbReference type="NCBIfam" id="TIGR02391">
    <property type="entry name" value="hypoth_ymh"/>
    <property type="match status" value="1"/>
</dbReference>